<dbReference type="Gene3D" id="3.90.1150.10">
    <property type="entry name" value="Aspartate Aminotransferase, domain 1"/>
    <property type="match status" value="1"/>
</dbReference>
<dbReference type="PANTHER" id="PTHR45744:SF2">
    <property type="entry name" value="TYROSINE AMINOTRANSFERASE"/>
    <property type="match status" value="1"/>
</dbReference>
<dbReference type="EMBL" id="AP026798">
    <property type="protein sequence ID" value="BDR52788.1"/>
    <property type="molecule type" value="Genomic_DNA"/>
</dbReference>
<proteinExistence type="predicted"/>
<protein>
    <submittedName>
        <fullName evidence="3">Aminotransferase</fullName>
    </submittedName>
</protein>
<feature type="domain" description="Aminotransferase class I/classII large" evidence="2">
    <location>
        <begin position="54"/>
        <end position="354"/>
    </location>
</feature>
<gene>
    <name evidence="3" type="ORF">KIM372_06950</name>
</gene>
<organism evidence="3 4">
    <name type="scientific">Bombiscardovia nodaiensis</name>
    <dbReference type="NCBI Taxonomy" id="2932181"/>
    <lineage>
        <taxon>Bacteria</taxon>
        <taxon>Bacillati</taxon>
        <taxon>Actinomycetota</taxon>
        <taxon>Actinomycetes</taxon>
        <taxon>Bifidobacteriales</taxon>
        <taxon>Bifidobacteriaceae</taxon>
        <taxon>Bombiscardovia</taxon>
    </lineage>
</organism>
<dbReference type="InterPro" id="IPR015421">
    <property type="entry name" value="PyrdxlP-dep_Trfase_major"/>
</dbReference>
<keyword evidence="4" id="KW-1185">Reference proteome</keyword>
<evidence type="ECO:0000313" key="4">
    <source>
        <dbReference type="Proteomes" id="UP001321766"/>
    </source>
</evidence>
<accession>A0ABM8B7D9</accession>
<evidence type="ECO:0000259" key="2">
    <source>
        <dbReference type="Pfam" id="PF00155"/>
    </source>
</evidence>
<dbReference type="PANTHER" id="PTHR45744">
    <property type="entry name" value="TYROSINE AMINOTRANSFERASE"/>
    <property type="match status" value="1"/>
</dbReference>
<dbReference type="Proteomes" id="UP001321766">
    <property type="component" value="Chromosome"/>
</dbReference>
<reference evidence="3 4" key="1">
    <citation type="journal article" date="2023" name="Microbiol. Spectr.">
        <title>Symbiosis of Carpenter Bees with Uncharacterized Lactic Acid Bacteria Showing NAD Auxotrophy.</title>
        <authorList>
            <person name="Kawasaki S."/>
            <person name="Ozawa K."/>
            <person name="Mori T."/>
            <person name="Yamamoto A."/>
            <person name="Ito M."/>
            <person name="Ohkuma M."/>
            <person name="Sakamoto M."/>
            <person name="Matsutani M."/>
        </authorList>
    </citation>
    <scope>NUCLEOTIDE SEQUENCE [LARGE SCALE GENOMIC DNA]</scope>
    <source>
        <strain evidence="3 4">Kim37-2</strain>
    </source>
</reference>
<keyword evidence="3" id="KW-0808">Transferase</keyword>
<dbReference type="Pfam" id="PF00155">
    <property type="entry name" value="Aminotran_1_2"/>
    <property type="match status" value="1"/>
</dbReference>
<dbReference type="InterPro" id="IPR004839">
    <property type="entry name" value="Aminotransferase_I/II_large"/>
</dbReference>
<keyword evidence="3" id="KW-0032">Aminotransferase</keyword>
<dbReference type="InterPro" id="IPR015422">
    <property type="entry name" value="PyrdxlP-dep_Trfase_small"/>
</dbReference>
<dbReference type="GO" id="GO:0008483">
    <property type="term" value="F:transaminase activity"/>
    <property type="evidence" value="ECO:0007669"/>
    <property type="project" value="UniProtKB-KW"/>
</dbReference>
<evidence type="ECO:0000256" key="1">
    <source>
        <dbReference type="SAM" id="MobiDB-lite"/>
    </source>
</evidence>
<dbReference type="SUPFAM" id="SSF53383">
    <property type="entry name" value="PLP-dependent transferases"/>
    <property type="match status" value="1"/>
</dbReference>
<sequence>MQFSDRTGSRALNPIAQAQEEARRVGRKPISLNDSNPTRHGLGLPELGVYAAEPRGPLQARQALAEFLSTDGSSVDPDDLYLLSSTSQAYSWLIKLMCNPSDIVLEPRPGYPLIESIAQLECAQVRSYQLHYDGSWTLDLAQIRSILEGPQGERVRLLVLINPNNPTGSYIHPGEREQLLDLCREHDLAIIADEVFFDYPLEPLPGRKRLSGESRVLTFALDGFSKMLAAPQAKVGWIRVSGPGESVQEAKSRLDLIADDYLPMSQLIAQQIPELLAAVPAQTAKVGARCQSNLRVLTQALAAQGCPVSLLRPEGGWNVLLRFPSVIDENELVERLIRQYGYTGQPGYFFDMTSNGYMALSLLPEPVAFKAGLDAFLAAVDSFLGAQ</sequence>
<feature type="region of interest" description="Disordered" evidence="1">
    <location>
        <begin position="19"/>
        <end position="38"/>
    </location>
</feature>
<dbReference type="Gene3D" id="3.40.640.10">
    <property type="entry name" value="Type I PLP-dependent aspartate aminotransferase-like (Major domain)"/>
    <property type="match status" value="1"/>
</dbReference>
<evidence type="ECO:0000313" key="3">
    <source>
        <dbReference type="EMBL" id="BDR52788.1"/>
    </source>
</evidence>
<name>A0ABM8B7D9_9BIFI</name>
<dbReference type="CDD" id="cd00609">
    <property type="entry name" value="AAT_like"/>
    <property type="match status" value="1"/>
</dbReference>
<dbReference type="InterPro" id="IPR015424">
    <property type="entry name" value="PyrdxlP-dep_Trfase"/>
</dbReference>